<dbReference type="FunFam" id="3.80.10.10:FF:000095">
    <property type="entry name" value="LRR receptor-like serine/threonine-protein kinase GSO1"/>
    <property type="match status" value="1"/>
</dbReference>
<dbReference type="FunFam" id="3.80.10.10:FF:000317">
    <property type="entry name" value="Inactive leucine-rich repeat receptor-like protein kinase"/>
    <property type="match status" value="1"/>
</dbReference>
<feature type="signal peptide" evidence="24">
    <location>
        <begin position="1"/>
        <end position="25"/>
    </location>
</feature>
<keyword evidence="15 22" id="KW-0067">ATP-binding</keyword>
<dbReference type="PROSITE" id="PS00107">
    <property type="entry name" value="PROTEIN_KINASE_ATP"/>
    <property type="match status" value="1"/>
</dbReference>
<dbReference type="PRINTS" id="PR00019">
    <property type="entry name" value="LEURICHRPT"/>
</dbReference>
<dbReference type="InterPro" id="IPR008271">
    <property type="entry name" value="Ser/Thr_kinase_AS"/>
</dbReference>
<proteinExistence type="inferred from homology"/>
<evidence type="ECO:0000256" key="20">
    <source>
        <dbReference type="ARBA" id="ARBA00047899"/>
    </source>
</evidence>
<gene>
    <name evidence="27" type="primary">LOC110419081</name>
</gene>
<dbReference type="PROSITE" id="PS00108">
    <property type="entry name" value="PROTEIN_KINASE_ST"/>
    <property type="match status" value="1"/>
</dbReference>
<accession>A0A6J1ALE7</accession>
<reference evidence="27" key="1">
    <citation type="submission" date="2025-08" db="UniProtKB">
        <authorList>
            <consortium name="RefSeq"/>
        </authorList>
    </citation>
    <scope>IDENTIFICATION</scope>
    <source>
        <tissue evidence="27">Leaf</tissue>
    </source>
</reference>
<dbReference type="InterPro" id="IPR013210">
    <property type="entry name" value="LRR_N_plant-typ"/>
</dbReference>
<feature type="binding site" evidence="22">
    <location>
        <position position="915"/>
    </location>
    <ligand>
        <name>ATP</name>
        <dbReference type="ChEBI" id="CHEBI:30616"/>
    </ligand>
</feature>
<dbReference type="FunFam" id="3.80.10.10:FF:000129">
    <property type="entry name" value="Leucine-rich repeat receptor-like kinase"/>
    <property type="match status" value="1"/>
</dbReference>
<evidence type="ECO:0000256" key="24">
    <source>
        <dbReference type="SAM" id="SignalP"/>
    </source>
</evidence>
<evidence type="ECO:0000256" key="18">
    <source>
        <dbReference type="ARBA" id="ARBA00023170"/>
    </source>
</evidence>
<comment type="subcellular location">
    <subcellularLocation>
        <location evidence="1">Cell membrane</location>
        <topology evidence="1">Single-pass membrane protein</topology>
    </subcellularLocation>
    <subcellularLocation>
        <location evidence="2">Membrane</location>
        <topology evidence="2">Single-pass type I membrane protein</topology>
    </subcellularLocation>
</comment>
<keyword evidence="13 22" id="KW-0547">Nucleotide-binding</keyword>
<dbReference type="PANTHER" id="PTHR48053:SF47">
    <property type="entry name" value="RECEPTOR KINASE-LIKE PROTEIN XA21"/>
    <property type="match status" value="1"/>
</dbReference>
<dbReference type="SMART" id="SM00369">
    <property type="entry name" value="LRR_TYP"/>
    <property type="match status" value="14"/>
</dbReference>
<dbReference type="GeneID" id="110419081"/>
<dbReference type="PANTHER" id="PTHR48053">
    <property type="entry name" value="LEUCINE RICH REPEAT FAMILY PROTEIN, EXPRESSED"/>
    <property type="match status" value="1"/>
</dbReference>
<evidence type="ECO:0000313" key="27">
    <source>
        <dbReference type="RefSeq" id="XP_021287636.1"/>
    </source>
</evidence>
<comment type="catalytic activity">
    <reaction evidence="21">
        <text>L-seryl-[protein] + ATP = O-phospho-L-seryl-[protein] + ADP + H(+)</text>
        <dbReference type="Rhea" id="RHEA:17989"/>
        <dbReference type="Rhea" id="RHEA-COMP:9863"/>
        <dbReference type="Rhea" id="RHEA-COMP:11604"/>
        <dbReference type="ChEBI" id="CHEBI:15378"/>
        <dbReference type="ChEBI" id="CHEBI:29999"/>
        <dbReference type="ChEBI" id="CHEBI:30616"/>
        <dbReference type="ChEBI" id="CHEBI:83421"/>
        <dbReference type="ChEBI" id="CHEBI:456216"/>
        <dbReference type="EC" id="2.7.11.1"/>
    </reaction>
</comment>
<evidence type="ECO:0000256" key="22">
    <source>
        <dbReference type="PROSITE-ProRule" id="PRU10141"/>
    </source>
</evidence>
<dbReference type="FunFam" id="1.10.510.10:FF:000358">
    <property type="entry name" value="Putative leucine-rich repeat receptor-like serine/threonine-protein kinase"/>
    <property type="match status" value="1"/>
</dbReference>
<comment type="catalytic activity">
    <reaction evidence="20">
        <text>L-threonyl-[protein] + ATP = O-phospho-L-threonyl-[protein] + ADP + H(+)</text>
        <dbReference type="Rhea" id="RHEA:46608"/>
        <dbReference type="Rhea" id="RHEA-COMP:11060"/>
        <dbReference type="Rhea" id="RHEA-COMP:11605"/>
        <dbReference type="ChEBI" id="CHEBI:15378"/>
        <dbReference type="ChEBI" id="CHEBI:30013"/>
        <dbReference type="ChEBI" id="CHEBI:30616"/>
        <dbReference type="ChEBI" id="CHEBI:61977"/>
        <dbReference type="ChEBI" id="CHEBI:456216"/>
        <dbReference type="EC" id="2.7.11.1"/>
    </reaction>
</comment>
<evidence type="ECO:0000256" key="7">
    <source>
        <dbReference type="ARBA" id="ARBA00022553"/>
    </source>
</evidence>
<dbReference type="Gene3D" id="1.10.510.10">
    <property type="entry name" value="Transferase(Phosphotransferase) domain 1"/>
    <property type="match status" value="1"/>
</dbReference>
<dbReference type="SUPFAM" id="SSF52047">
    <property type="entry name" value="RNI-like"/>
    <property type="match status" value="2"/>
</dbReference>
<keyword evidence="14" id="KW-0418">Kinase</keyword>
<sequence length="1175" mass="128851">MGNTRFLLPLIVVLLYHNFVTFVSMESLNITTDQLALLALKSHVTFDPQNLLATNWSSATSVCNWFGVTCASQQLRVTALNLFGMSLVGTIPPHLGNLSFLSRLNIGNNSFHGSLPHQLANLHRLNFINFGNNSMSGDIPAWFGSFAQLQSLFLHGNNFTGIIPSSLCYLPKLEILRLDNNNLQGQIPVEIGNLSALKTFYVDTNQLSGSIPSSIFNLSSLQILDLSNNELDGLIPSIPLNISSLQVIDFTTNALIGSLPSDMFDKLPNLHGLYLSENLLSGRIPPSLFKCKELTELSLSNNHFEGSLPTEIGNLTMLRKLQLGANNLRGQIAWEIGSLINLETLSFSENYFAGPIPSSIGNLTLLKNLDFSSNSLSGTLPLKIGNLQNLEILFLGNNSFTGNIPPSIFNISTARAIWLGLNRFSGQLPSTMGLGLPKLQGLYLGLNELSGPIPNSITNASQLIYLQLSNNSFSGFLPDNLGNLRYLQELDLGHNNFSSEPSSPELSFLSSLTNCKDLRVLIFDDNPLINGELPISVGNLSSSLTLFYVSHCNIKGTLPSEIGNLSKLLWLGLDHNNLTGTIPTTLGRLRELQDVNIGNNKLEGFIPSELCHLQRLTYLTLTGNRLSGPIPACLGDVVSLRNLFLGSNNFTSIPSTLTRLDGLLFLELSSNSLSGSLPIDIGKWKSVTNLNLSDNQFSGSIPSSIGDLIDLTHLSLSGNMLQGSIPQSFGDLIGLEFLDLSRNSLSGTIPESLEQLSHLKYLNVSFNRLQGEIPNGGSFANYSSQSFMGNEALCGSPRFEVQPCKSDPSRRSKGTELLKYILPAVGSAILILAVVIICLRSRNRKAEVTTDQENMLPSTQWRRISYHELDQATDRFSESKLLGEGSFGSVYLGTLSNGMSIAVKVFNVNVDRALKSFDVECEVLRNIRHRNLVKIISSCSNIDFKALVLEFMPNGNLEKWLYSHNLFLDISQRLNIMIDIASALEYLHHGHTPAVVHCDLKPNNVLLDKGMTAHLGDFGIAKLLGEEDLMKQTMTLATIGYMSPEYGSEGIVSTKGDVYSFGNLLMETFTKKKPTNEMFIEEMSLKYWVKESLPSAVVHVVDNDLLNTGEIELLATKDCVFSILQLALECSAELPEERIDMEEVVARLKKIKVMFLKKVEQGGGDSRDNGVRSSG</sequence>
<keyword evidence="17 23" id="KW-0472">Membrane</keyword>
<feature type="transmembrane region" description="Helical" evidence="23">
    <location>
        <begin position="820"/>
        <end position="839"/>
    </location>
</feature>
<dbReference type="SMART" id="SM00220">
    <property type="entry name" value="S_TKc"/>
    <property type="match status" value="1"/>
</dbReference>
<dbReference type="Gene3D" id="3.80.10.10">
    <property type="entry name" value="Ribonuclease Inhibitor"/>
    <property type="match status" value="4"/>
</dbReference>
<name>A0A6J1ALE7_9ROSI</name>
<keyword evidence="18" id="KW-0675">Receptor</keyword>
<dbReference type="InterPro" id="IPR032675">
    <property type="entry name" value="LRR_dom_sf"/>
</dbReference>
<evidence type="ECO:0000256" key="14">
    <source>
        <dbReference type="ARBA" id="ARBA00022777"/>
    </source>
</evidence>
<evidence type="ECO:0000256" key="4">
    <source>
        <dbReference type="ARBA" id="ARBA00012513"/>
    </source>
</evidence>
<evidence type="ECO:0000256" key="9">
    <source>
        <dbReference type="ARBA" id="ARBA00022679"/>
    </source>
</evidence>
<dbReference type="RefSeq" id="XP_021287636.1">
    <property type="nucleotide sequence ID" value="XM_021431961.1"/>
</dbReference>
<keyword evidence="9" id="KW-0808">Transferase</keyword>
<evidence type="ECO:0000256" key="3">
    <source>
        <dbReference type="ARBA" id="ARBA00008684"/>
    </source>
</evidence>
<dbReference type="CDD" id="cd14066">
    <property type="entry name" value="STKc_IRAK"/>
    <property type="match status" value="1"/>
</dbReference>
<dbReference type="Pfam" id="PF00560">
    <property type="entry name" value="LRR_1"/>
    <property type="match status" value="7"/>
</dbReference>
<evidence type="ECO:0000259" key="25">
    <source>
        <dbReference type="PROSITE" id="PS50011"/>
    </source>
</evidence>
<keyword evidence="8" id="KW-0433">Leucine-rich repeat</keyword>
<dbReference type="GO" id="GO:0005886">
    <property type="term" value="C:plasma membrane"/>
    <property type="evidence" value="ECO:0007669"/>
    <property type="project" value="UniProtKB-SubCell"/>
</dbReference>
<dbReference type="InterPro" id="IPR011009">
    <property type="entry name" value="Kinase-like_dom_sf"/>
</dbReference>
<keyword evidence="16 23" id="KW-1133">Transmembrane helix</keyword>
<evidence type="ECO:0000256" key="6">
    <source>
        <dbReference type="ARBA" id="ARBA00022527"/>
    </source>
</evidence>
<evidence type="ECO:0000256" key="23">
    <source>
        <dbReference type="SAM" id="Phobius"/>
    </source>
</evidence>
<protein>
    <recommendedName>
        <fullName evidence="4">non-specific serine/threonine protein kinase</fullName>
        <ecNumber evidence="4">2.7.11.1</ecNumber>
    </recommendedName>
</protein>
<dbReference type="PROSITE" id="PS51450">
    <property type="entry name" value="LRR"/>
    <property type="match status" value="3"/>
</dbReference>
<dbReference type="FunFam" id="3.30.200.20:FF:000661">
    <property type="entry name" value="Serine-threonine protein kinase plant-type"/>
    <property type="match status" value="1"/>
</dbReference>
<evidence type="ECO:0000256" key="16">
    <source>
        <dbReference type="ARBA" id="ARBA00022989"/>
    </source>
</evidence>
<keyword evidence="5" id="KW-1003">Cell membrane</keyword>
<dbReference type="Gene3D" id="3.30.200.20">
    <property type="entry name" value="Phosphorylase Kinase, domain 1"/>
    <property type="match status" value="1"/>
</dbReference>
<dbReference type="Proteomes" id="UP000504621">
    <property type="component" value="Unplaced"/>
</dbReference>
<dbReference type="SUPFAM" id="SSF56112">
    <property type="entry name" value="Protein kinase-like (PK-like)"/>
    <property type="match status" value="1"/>
</dbReference>
<evidence type="ECO:0000313" key="26">
    <source>
        <dbReference type="Proteomes" id="UP000504621"/>
    </source>
</evidence>
<feature type="domain" description="Protein kinase" evidence="25">
    <location>
        <begin position="876"/>
        <end position="1156"/>
    </location>
</feature>
<comment type="similarity">
    <text evidence="3">Belongs to the protein kinase superfamily. Ser/Thr protein kinase family.</text>
</comment>
<dbReference type="InterPro" id="IPR017441">
    <property type="entry name" value="Protein_kinase_ATP_BS"/>
</dbReference>
<dbReference type="GO" id="GO:0004674">
    <property type="term" value="F:protein serine/threonine kinase activity"/>
    <property type="evidence" value="ECO:0007669"/>
    <property type="project" value="UniProtKB-KW"/>
</dbReference>
<feature type="chain" id="PRO_5026949387" description="non-specific serine/threonine protein kinase" evidence="24">
    <location>
        <begin position="26"/>
        <end position="1175"/>
    </location>
</feature>
<evidence type="ECO:0000256" key="5">
    <source>
        <dbReference type="ARBA" id="ARBA00022475"/>
    </source>
</evidence>
<evidence type="ECO:0000256" key="8">
    <source>
        <dbReference type="ARBA" id="ARBA00022614"/>
    </source>
</evidence>
<keyword evidence="19" id="KW-0325">Glycoprotein</keyword>
<dbReference type="FunFam" id="3.80.10.10:FF:000299">
    <property type="entry name" value="Piriformospora indica-insensitive protein 2"/>
    <property type="match status" value="1"/>
</dbReference>
<evidence type="ECO:0000256" key="13">
    <source>
        <dbReference type="ARBA" id="ARBA00022741"/>
    </source>
</evidence>
<evidence type="ECO:0000256" key="10">
    <source>
        <dbReference type="ARBA" id="ARBA00022692"/>
    </source>
</evidence>
<keyword evidence="6" id="KW-0723">Serine/threonine-protein kinase</keyword>
<evidence type="ECO:0000256" key="21">
    <source>
        <dbReference type="ARBA" id="ARBA00048679"/>
    </source>
</evidence>
<evidence type="ECO:0000256" key="2">
    <source>
        <dbReference type="ARBA" id="ARBA00004479"/>
    </source>
</evidence>
<keyword evidence="12" id="KW-0677">Repeat</keyword>
<dbReference type="InterPro" id="IPR001611">
    <property type="entry name" value="Leu-rich_rpt"/>
</dbReference>
<dbReference type="OrthoDB" id="676979at2759"/>
<evidence type="ECO:0000256" key="11">
    <source>
        <dbReference type="ARBA" id="ARBA00022729"/>
    </source>
</evidence>
<dbReference type="InterPro" id="IPR003591">
    <property type="entry name" value="Leu-rich_rpt_typical-subtyp"/>
</dbReference>
<dbReference type="InterPro" id="IPR051716">
    <property type="entry name" value="Plant_RL_S/T_kinase"/>
</dbReference>
<dbReference type="PROSITE" id="PS50011">
    <property type="entry name" value="PROTEIN_KINASE_DOM"/>
    <property type="match status" value="1"/>
</dbReference>
<evidence type="ECO:0000256" key="12">
    <source>
        <dbReference type="ARBA" id="ARBA00022737"/>
    </source>
</evidence>
<dbReference type="Pfam" id="PF13855">
    <property type="entry name" value="LRR_8"/>
    <property type="match status" value="4"/>
</dbReference>
<keyword evidence="26" id="KW-1185">Reference proteome</keyword>
<organism evidence="26 27">
    <name type="scientific">Herrania umbratica</name>
    <dbReference type="NCBI Taxonomy" id="108875"/>
    <lineage>
        <taxon>Eukaryota</taxon>
        <taxon>Viridiplantae</taxon>
        <taxon>Streptophyta</taxon>
        <taxon>Embryophyta</taxon>
        <taxon>Tracheophyta</taxon>
        <taxon>Spermatophyta</taxon>
        <taxon>Magnoliopsida</taxon>
        <taxon>eudicotyledons</taxon>
        <taxon>Gunneridae</taxon>
        <taxon>Pentapetalae</taxon>
        <taxon>rosids</taxon>
        <taxon>malvids</taxon>
        <taxon>Malvales</taxon>
        <taxon>Malvaceae</taxon>
        <taxon>Byttnerioideae</taxon>
        <taxon>Herrania</taxon>
    </lineage>
</organism>
<evidence type="ECO:0000256" key="19">
    <source>
        <dbReference type="ARBA" id="ARBA00023180"/>
    </source>
</evidence>
<dbReference type="Pfam" id="PF07714">
    <property type="entry name" value="PK_Tyr_Ser-Thr"/>
    <property type="match status" value="1"/>
</dbReference>
<dbReference type="Pfam" id="PF08263">
    <property type="entry name" value="LRRNT_2"/>
    <property type="match status" value="1"/>
</dbReference>
<dbReference type="AlphaFoldDB" id="A0A6J1ALE7"/>
<dbReference type="InterPro" id="IPR000719">
    <property type="entry name" value="Prot_kinase_dom"/>
</dbReference>
<dbReference type="GO" id="GO:0005524">
    <property type="term" value="F:ATP binding"/>
    <property type="evidence" value="ECO:0007669"/>
    <property type="project" value="UniProtKB-UniRule"/>
</dbReference>
<evidence type="ECO:0000256" key="15">
    <source>
        <dbReference type="ARBA" id="ARBA00022840"/>
    </source>
</evidence>
<dbReference type="EC" id="2.7.11.1" evidence="4"/>
<keyword evidence="10 23" id="KW-0812">Transmembrane</keyword>
<evidence type="ECO:0000256" key="1">
    <source>
        <dbReference type="ARBA" id="ARBA00004162"/>
    </source>
</evidence>
<keyword evidence="11 24" id="KW-0732">Signal</keyword>
<keyword evidence="7" id="KW-0597">Phosphoprotein</keyword>
<dbReference type="InterPro" id="IPR001245">
    <property type="entry name" value="Ser-Thr/Tyr_kinase_cat_dom"/>
</dbReference>
<evidence type="ECO:0000256" key="17">
    <source>
        <dbReference type="ARBA" id="ARBA00023136"/>
    </source>
</evidence>